<keyword evidence="4" id="KW-1185">Reference proteome</keyword>
<feature type="region of interest" description="Disordered" evidence="1">
    <location>
        <begin position="35"/>
        <end position="56"/>
    </location>
</feature>
<evidence type="ECO:0000256" key="1">
    <source>
        <dbReference type="SAM" id="MobiDB-lite"/>
    </source>
</evidence>
<comment type="caution">
    <text evidence="3">The sequence shown here is derived from an EMBL/GenBank/DDBJ whole genome shotgun (WGS) entry which is preliminary data.</text>
</comment>
<evidence type="ECO:0000313" key="3">
    <source>
        <dbReference type="EMBL" id="GGH07655.1"/>
    </source>
</evidence>
<keyword evidence="2" id="KW-0812">Transmembrane</keyword>
<feature type="transmembrane region" description="Helical" evidence="2">
    <location>
        <begin position="6"/>
        <end position="31"/>
    </location>
</feature>
<reference evidence="4" key="1">
    <citation type="journal article" date="2019" name="Int. J. Syst. Evol. Microbiol.">
        <title>The Global Catalogue of Microorganisms (GCM) 10K type strain sequencing project: providing services to taxonomists for standard genome sequencing and annotation.</title>
        <authorList>
            <consortium name="The Broad Institute Genomics Platform"/>
            <consortium name="The Broad Institute Genome Sequencing Center for Infectious Disease"/>
            <person name="Wu L."/>
            <person name="Ma J."/>
        </authorList>
    </citation>
    <scope>NUCLEOTIDE SEQUENCE [LARGE SCALE GENOMIC DNA]</scope>
    <source>
        <strain evidence="4">CGMCC 1.1927</strain>
    </source>
</reference>
<organism evidence="3 4">
    <name type="scientific">Pseudarthrobacter polychromogenes</name>
    <dbReference type="NCBI Taxonomy" id="1676"/>
    <lineage>
        <taxon>Bacteria</taxon>
        <taxon>Bacillati</taxon>
        <taxon>Actinomycetota</taxon>
        <taxon>Actinomycetes</taxon>
        <taxon>Micrococcales</taxon>
        <taxon>Micrococcaceae</taxon>
        <taxon>Pseudarthrobacter</taxon>
    </lineage>
</organism>
<sequence length="56" mass="6121">MHPLVGIGLVFLAAIAWSVTILTMLIVLVKARRRPLAHGRRAVQSTEIQSSDERAA</sequence>
<evidence type="ECO:0000256" key="2">
    <source>
        <dbReference type="SAM" id="Phobius"/>
    </source>
</evidence>
<evidence type="ECO:0000313" key="4">
    <source>
        <dbReference type="Proteomes" id="UP000596938"/>
    </source>
</evidence>
<accession>A0ABQ1Y071</accession>
<protein>
    <submittedName>
        <fullName evidence="3">Uncharacterized protein</fullName>
    </submittedName>
</protein>
<name>A0ABQ1Y071_9MICC</name>
<dbReference type="EMBL" id="BMKU01000014">
    <property type="protein sequence ID" value="GGH07655.1"/>
    <property type="molecule type" value="Genomic_DNA"/>
</dbReference>
<keyword evidence="2" id="KW-0472">Membrane</keyword>
<gene>
    <name evidence="3" type="ORF">GCM10011577_35180</name>
</gene>
<proteinExistence type="predicted"/>
<dbReference type="RefSeq" id="WP_188813079.1">
    <property type="nucleotide sequence ID" value="NZ_BAAAWV010000001.1"/>
</dbReference>
<keyword evidence="2" id="KW-1133">Transmembrane helix</keyword>
<dbReference type="Proteomes" id="UP000596938">
    <property type="component" value="Unassembled WGS sequence"/>
</dbReference>